<feature type="region of interest" description="Disordered" evidence="2">
    <location>
        <begin position="798"/>
        <end position="818"/>
    </location>
</feature>
<evidence type="ECO:0000313" key="4">
    <source>
        <dbReference type="Proteomes" id="UP001497444"/>
    </source>
</evidence>
<feature type="compositionally biased region" description="Acidic residues" evidence="2">
    <location>
        <begin position="16"/>
        <end position="32"/>
    </location>
</feature>
<feature type="compositionally biased region" description="Polar residues" evidence="2">
    <location>
        <begin position="295"/>
        <end position="310"/>
    </location>
</feature>
<feature type="region of interest" description="Disordered" evidence="2">
    <location>
        <begin position="1"/>
        <end position="42"/>
    </location>
</feature>
<sequence length="857" mass="93988">MVGSSLSGDGGRGGGGEEEEVEEEEEEEEEEQQLGGNKNTTKKLATSWEQVAAMRKESVALRAQVAAATGVRARGVAGTTAVGPAAAAAAAAAVADHHPPRVAATSRRVIRRDYPIFTPSYGDPDLLLPEGGGLGRGDSGNKVNLNHMKLHSTKHHQITSGQIWLKEHHLQHHCSAAQSVQHELQFVAPREGDLNVTPGNSFRSLPAHVRSSLSSPIPPPSLISARLSPANNVRRRRQQQLNRSLFTSPLQNLVQKSHHHNCDRPEFLQDSKLDENQLGRRRRRNLSPSRHHRQTSNNVIETSNTRSSSMEVPGLARDMGNQDRGKLGLPGSVLNPSVLPNTSNWGNCTSGGRSTVVPVAGIGGGGGGSAATGLIIDPPKTVAARQQEVDEVLPPPQPPREQSAITATPSGYFNFLAWGGLHKKKPGLKVVGGSSHAMTSELSGRIINNNNTDQHDTIVMNLENTVKSLRSKLEESNKKRAAAVYEARALRIAMEILDEKFKQLQQQCQQQQQQQQERSSQAWMTTMVHKRNLNLAKSELENFPQGEEDEEDDEDEDDDNNNTTTKTATTVQAQRAAAAAASSSYSVHPKVKSKLFLTTVENARQSLKKLTDVICHHIWELGGSLTHVINSVLEKHLNLGIKPPRSRKKMPRAVKVLYFEAFVNQVMFESFENVDFDSNGARNILNQETLRATSLQSFQDLKKQEWGEIEKALSINPQSVIVSSSFHRFFIMRMEMVISQLGKLGEMNMPVSVITAFYNAVKGVWLVHHLAFAFNPAFVSIFRIAPGSNFDPMYMEEHNVPPIPSRKQDQLQSRGGVGGGGPHVSVMVSPGFIVDNKEVCKCTVLCCSRKQTTPPLT</sequence>
<dbReference type="PANTHER" id="PTHR31029">
    <property type="entry name" value="CYCLIN-DEPENDENT KINASE-LIKE PROTEIN"/>
    <property type="match status" value="1"/>
</dbReference>
<evidence type="ECO:0000256" key="2">
    <source>
        <dbReference type="SAM" id="MobiDB-lite"/>
    </source>
</evidence>
<protein>
    <submittedName>
        <fullName evidence="3">Uncharacterized protein</fullName>
    </submittedName>
</protein>
<dbReference type="PANTHER" id="PTHR31029:SF4">
    <property type="entry name" value="CYCLIN-DEPENDENT KINASE-LIKE PROTEIN"/>
    <property type="match status" value="1"/>
</dbReference>
<feature type="region of interest" description="Disordered" evidence="2">
    <location>
        <begin position="538"/>
        <end position="569"/>
    </location>
</feature>
<feature type="compositionally biased region" description="Low complexity" evidence="2">
    <location>
        <begin position="222"/>
        <end position="232"/>
    </location>
</feature>
<organism evidence="3 4">
    <name type="scientific">Sphagnum jensenii</name>
    <dbReference type="NCBI Taxonomy" id="128206"/>
    <lineage>
        <taxon>Eukaryota</taxon>
        <taxon>Viridiplantae</taxon>
        <taxon>Streptophyta</taxon>
        <taxon>Embryophyta</taxon>
        <taxon>Bryophyta</taxon>
        <taxon>Sphagnophytina</taxon>
        <taxon>Sphagnopsida</taxon>
        <taxon>Sphagnales</taxon>
        <taxon>Sphagnaceae</taxon>
        <taxon>Sphagnum</taxon>
    </lineage>
</organism>
<feature type="compositionally biased region" description="Acidic residues" evidence="2">
    <location>
        <begin position="546"/>
        <end position="560"/>
    </location>
</feature>
<keyword evidence="4" id="KW-1185">Reference proteome</keyword>
<feature type="compositionally biased region" description="Basic residues" evidence="2">
    <location>
        <begin position="279"/>
        <end position="294"/>
    </location>
</feature>
<feature type="region of interest" description="Disordered" evidence="2">
    <location>
        <begin position="256"/>
        <end position="335"/>
    </location>
</feature>
<feature type="region of interest" description="Disordered" evidence="2">
    <location>
        <begin position="207"/>
        <end position="238"/>
    </location>
</feature>
<reference evidence="3 4" key="1">
    <citation type="submission" date="2024-02" db="EMBL/GenBank/DDBJ databases">
        <authorList>
            <consortium name="ELIXIR-Norway"/>
            <consortium name="Elixir Norway"/>
        </authorList>
    </citation>
    <scope>NUCLEOTIDE SEQUENCE [LARGE SCALE GENOMIC DNA]</scope>
</reference>
<name>A0ABP0VNL2_9BRYO</name>
<dbReference type="Proteomes" id="UP001497444">
    <property type="component" value="Chromosome 1"/>
</dbReference>
<evidence type="ECO:0000256" key="1">
    <source>
        <dbReference type="SAM" id="Coils"/>
    </source>
</evidence>
<feature type="coiled-coil region" evidence="1">
    <location>
        <begin position="459"/>
        <end position="521"/>
    </location>
</feature>
<keyword evidence="1" id="KW-0175">Coiled coil</keyword>
<dbReference type="InterPro" id="IPR042316">
    <property type="entry name" value="IRKI-like"/>
</dbReference>
<accession>A0ABP0VNL2</accession>
<proteinExistence type="predicted"/>
<dbReference type="EMBL" id="OZ020096">
    <property type="protein sequence ID" value="CAK9255446.1"/>
    <property type="molecule type" value="Genomic_DNA"/>
</dbReference>
<evidence type="ECO:0000313" key="3">
    <source>
        <dbReference type="EMBL" id="CAK9255446.1"/>
    </source>
</evidence>
<feature type="compositionally biased region" description="Basic and acidic residues" evidence="2">
    <location>
        <begin position="260"/>
        <end position="278"/>
    </location>
</feature>
<gene>
    <name evidence="3" type="ORF">CSSPJE1EN1_LOCUS924</name>
</gene>